<organism evidence="2 3">
    <name type="scientific">Penicillium ucsense</name>
    <dbReference type="NCBI Taxonomy" id="2839758"/>
    <lineage>
        <taxon>Eukaryota</taxon>
        <taxon>Fungi</taxon>
        <taxon>Dikarya</taxon>
        <taxon>Ascomycota</taxon>
        <taxon>Pezizomycotina</taxon>
        <taxon>Eurotiomycetes</taxon>
        <taxon>Eurotiomycetidae</taxon>
        <taxon>Eurotiales</taxon>
        <taxon>Aspergillaceae</taxon>
        <taxon>Penicillium</taxon>
    </lineage>
</organism>
<dbReference type="EMBL" id="WIWV01000008">
    <property type="protein sequence ID" value="KAF7719169.1"/>
    <property type="molecule type" value="Genomic_DNA"/>
</dbReference>
<proteinExistence type="predicted"/>
<accession>A0A8J8WC54</accession>
<dbReference type="AlphaFoldDB" id="A0A8J8WC54"/>
<comment type="caution">
    <text evidence="2">The sequence shown here is derived from an EMBL/GenBank/DDBJ whole genome shotgun (WGS) entry which is preliminary data.</text>
</comment>
<keyword evidence="3" id="KW-1185">Reference proteome</keyword>
<dbReference type="Proteomes" id="UP000631181">
    <property type="component" value="Unassembled WGS sequence"/>
</dbReference>
<dbReference type="OrthoDB" id="2104739at2759"/>
<gene>
    <name evidence="2" type="ORF">PECM_008107</name>
</gene>
<reference evidence="2" key="1">
    <citation type="journal article" date="2020" name="Front. Microbiol.">
        <title>Gene regulatory networks of Penicillium echinulatum 2HH and Penicillium oxalicum 114-2 inferred by a computational biology approach.</title>
        <authorList>
            <person name="Lenz A.R."/>
            <person name="Galan-Vasquez E."/>
            <person name="Balbinot E."/>
            <person name="De Abreu F.P."/>
            <person name="De Oliveira N.S."/>
            <person name="Da Rosa L.O."/>
            <person name="De Avila E Silva S."/>
            <person name="Camassola M."/>
            <person name="Dillon A.J.P."/>
            <person name="Perez-Rueda E."/>
        </authorList>
    </citation>
    <scope>NUCLEOTIDE SEQUENCE</scope>
    <source>
        <strain evidence="2">S1M29</strain>
    </source>
</reference>
<evidence type="ECO:0000313" key="3">
    <source>
        <dbReference type="Proteomes" id="UP000631181"/>
    </source>
</evidence>
<sequence length="435" mass="49397">MAFRALDMTTSSSDGSLTPPVEEPDFELHFDARGRFLLRLQRYQPLSALLSSQSHGIQDDYDYDYDYEDEDEYEDEDTQDSTISFLKTFFKFLPVQGQVHLADDINHEHCQTDAQLRDFVEYIKTALLRPLLVVADQTPRVTATSSLSSVSPLDLQKAKREHSTSSQPDPVLKFGSAAYQRNDLLSTKQACSQRDQHRCTITRKWGLSDTSQPEHGGSVSLDAVHIIPFGLGNFREDGRRRNAQTWKCLYRYFPNIEGFFHCDGHSPADTEADGAGTQSMEENIPIQSAEFDVNRLDNLLTIDATIRREFSRFSFILEEEPSSSPSRPRYQVVIFPERFTKWTFLSRMPKTVTFEVDDENRSTSSRPHPFPNRELLAVHAALGNILHATGEGVAIEETMELYERETLHYLARDGSTDISGRLSFTNLAALANQFG</sequence>
<evidence type="ECO:0008006" key="4">
    <source>
        <dbReference type="Google" id="ProtNLM"/>
    </source>
</evidence>
<name>A0A8J8WC54_9EURO</name>
<evidence type="ECO:0000256" key="1">
    <source>
        <dbReference type="SAM" id="MobiDB-lite"/>
    </source>
</evidence>
<protein>
    <recommendedName>
        <fullName evidence="4">HNH nuclease domain-containing protein</fullName>
    </recommendedName>
</protein>
<evidence type="ECO:0000313" key="2">
    <source>
        <dbReference type="EMBL" id="KAF7719169.1"/>
    </source>
</evidence>
<feature type="region of interest" description="Disordered" evidence="1">
    <location>
        <begin position="1"/>
        <end position="20"/>
    </location>
</feature>
<feature type="region of interest" description="Disordered" evidence="1">
    <location>
        <begin position="152"/>
        <end position="172"/>
    </location>
</feature>